<evidence type="ECO:0000313" key="1">
    <source>
        <dbReference type="EMBL" id="XBV87564.1"/>
    </source>
</evidence>
<sequence length="461" mass="50537">MVGKPASQTRADLLAMPSTVEVLKSRDERNITRLALIMAPNRVPPGLTAWEKDLSLGPLGSLKVTCRSLSGQVVPHGLDNDLLLGAINAFIEQGMPENDTVVLSLRHLCVLSAITPGGRQRAAVLASLNRLQGSSFRFVETWFRAGRGKATTEQFSLLASFRVLEDLELPEAERQKHPHSDALLELVLGKPLARSVREGYTRPLDLSVYRELSQPMVRTLYRLLSETRLVLPAADPARYMVAVRAWAMHLGMYDFDISKVRRALEPAHRELMDRGFLRDVIYTGRGEAQHVEYVFGTSSVVSVDPKLVALLTARGLAVGPAIKLVGSYPESALQQAVESFDALTAAGYRARTPGGLLTDILRFPEKYAQGTTKAPKAPEAVQVQRVLEAVPEPTDAFGATKGILNALVHQQKLTPEEAQTCLRLLEERRVTMTEVALLSVATQKSASQQVGSWLQRPSARA</sequence>
<dbReference type="KEGG" id="dsc:ABOD76_22200"/>
<protein>
    <submittedName>
        <fullName evidence="1">Replication initiator protein A</fullName>
    </submittedName>
</protein>
<reference evidence="1" key="1">
    <citation type="submission" date="2024-06" db="EMBL/GenBank/DDBJ databases">
        <title>Draft Genome Sequence of Deinococcus sonorensis Type Strain KR-87, a Biofilm Producing Representative of the Genus Deinococcus.</title>
        <authorList>
            <person name="Boren L.S."/>
            <person name="Grosso R.A."/>
            <person name="Hugenberg-Cox A.N."/>
            <person name="Hill J.T.E."/>
            <person name="Albert C.M."/>
            <person name="Tuohy J.M."/>
        </authorList>
    </citation>
    <scope>NUCLEOTIDE SEQUENCE</scope>
    <source>
        <strain evidence="1">KR-87</strain>
        <plasmid evidence="1">pDson05</plasmid>
    </source>
</reference>
<accession>A0AAU7UGR5</accession>
<geneLocation type="plasmid" evidence="1">
    <name>pDson05</name>
</geneLocation>
<keyword evidence="1" id="KW-0614">Plasmid</keyword>
<dbReference type="EMBL" id="CP158301">
    <property type="protein sequence ID" value="XBV87564.1"/>
    <property type="molecule type" value="Genomic_DNA"/>
</dbReference>
<dbReference type="AlphaFoldDB" id="A0AAU7UGR5"/>
<name>A0AAU7UGR5_9DEIO</name>
<proteinExistence type="predicted"/>
<dbReference type="RefSeq" id="WP_350245713.1">
    <property type="nucleotide sequence ID" value="NZ_CP158301.1"/>
</dbReference>
<gene>
    <name evidence="1" type="ORF">ABOD76_22200</name>
</gene>
<dbReference type="InterPro" id="IPR018777">
    <property type="entry name" value="Replication_initiator_prot_A"/>
</dbReference>
<organism evidence="1">
    <name type="scientific">Deinococcus sonorensis KR-87</name>
    <dbReference type="NCBI Taxonomy" id="694439"/>
    <lineage>
        <taxon>Bacteria</taxon>
        <taxon>Thermotogati</taxon>
        <taxon>Deinococcota</taxon>
        <taxon>Deinococci</taxon>
        <taxon>Deinococcales</taxon>
        <taxon>Deinococcaceae</taxon>
        <taxon>Deinococcus</taxon>
    </lineage>
</organism>
<dbReference type="Pfam" id="PF10134">
    <property type="entry name" value="RPA"/>
    <property type="match status" value="1"/>
</dbReference>